<dbReference type="PANTHER" id="PTHR36964">
    <property type="entry name" value="PROTEIN-METHIONINE-SULFOXIDE REDUCTASE HEME-BINDING SUBUNIT MSRQ"/>
    <property type="match status" value="1"/>
</dbReference>
<keyword evidence="10" id="KW-1185">Reference proteome</keyword>
<comment type="caution">
    <text evidence="9">The sequence shown here is derived from an EMBL/GenBank/DDBJ whole genome shotgun (WGS) entry which is preliminary data.</text>
</comment>
<comment type="subunit">
    <text evidence="7">Heterodimer of a catalytic subunit (MsrP) and a heme-binding subunit (MsrQ).</text>
</comment>
<evidence type="ECO:0000259" key="8">
    <source>
        <dbReference type="Pfam" id="PF01794"/>
    </source>
</evidence>
<evidence type="ECO:0000256" key="7">
    <source>
        <dbReference type="HAMAP-Rule" id="MF_01207"/>
    </source>
</evidence>
<keyword evidence="3 7" id="KW-0812">Transmembrane</keyword>
<dbReference type="AlphaFoldDB" id="A0A7X6GZM6"/>
<comment type="similarity">
    <text evidence="7">Belongs to the MsrQ family.</text>
</comment>
<gene>
    <name evidence="7 9" type="primary">msrQ</name>
    <name evidence="9" type="ORF">HCU73_11770</name>
</gene>
<dbReference type="GO" id="GO:0009055">
    <property type="term" value="F:electron transfer activity"/>
    <property type="evidence" value="ECO:0007669"/>
    <property type="project" value="UniProtKB-UniRule"/>
</dbReference>
<keyword evidence="7" id="KW-1003">Cell membrane</keyword>
<dbReference type="RefSeq" id="WP_168623650.1">
    <property type="nucleotide sequence ID" value="NZ_JAAZQQ010000003.1"/>
</dbReference>
<dbReference type="InterPro" id="IPR013130">
    <property type="entry name" value="Fe3_Rdtase_TM_dom"/>
</dbReference>
<feature type="transmembrane region" description="Helical" evidence="7">
    <location>
        <begin position="64"/>
        <end position="80"/>
    </location>
</feature>
<keyword evidence="7" id="KW-0349">Heme</keyword>
<name>A0A7X6GZM6_9RHOB</name>
<dbReference type="Pfam" id="PF01794">
    <property type="entry name" value="Ferric_reduct"/>
    <property type="match status" value="1"/>
</dbReference>
<dbReference type="GO" id="GO:0016679">
    <property type="term" value="F:oxidoreductase activity, acting on diphenols and related substances as donors"/>
    <property type="evidence" value="ECO:0007669"/>
    <property type="project" value="TreeGrafter"/>
</dbReference>
<feature type="transmembrane region" description="Helical" evidence="7">
    <location>
        <begin position="186"/>
        <end position="203"/>
    </location>
</feature>
<dbReference type="GO" id="GO:0020037">
    <property type="term" value="F:heme binding"/>
    <property type="evidence" value="ECO:0007669"/>
    <property type="project" value="UniProtKB-UniRule"/>
</dbReference>
<sequence length="212" mass="23441">MAGPSDIAPRAPLTARVNQALRRVPAWTLYIVGAGWGGWLFWLAATGGLGVEPIEALEHRYGELALQLMVAGLAVTPLRQHLGLNLMPFRRAIGVLCIFYVVAHFLVWAVLDVQRVAAIWADIVERPYVTIGMAAFLMLIPLGLTSNDWAVRRLGGLRWRKLHRLVYPAAVLGALHYVWLAKGFQVEPLVYLLAILGLLALRIRRGRARVAG</sequence>
<dbReference type="InterPro" id="IPR022837">
    <property type="entry name" value="MsrQ-like"/>
</dbReference>
<dbReference type="Proteomes" id="UP000526408">
    <property type="component" value="Unassembled WGS sequence"/>
</dbReference>
<evidence type="ECO:0000313" key="9">
    <source>
        <dbReference type="EMBL" id="NKX45273.1"/>
    </source>
</evidence>
<proteinExistence type="inferred from homology"/>
<feature type="transmembrane region" description="Helical" evidence="7">
    <location>
        <begin position="92"/>
        <end position="111"/>
    </location>
</feature>
<evidence type="ECO:0000256" key="4">
    <source>
        <dbReference type="ARBA" id="ARBA00022989"/>
    </source>
</evidence>
<feature type="transmembrane region" description="Helical" evidence="7">
    <location>
        <begin position="24"/>
        <end position="44"/>
    </location>
</feature>
<dbReference type="HAMAP" id="MF_01207">
    <property type="entry name" value="MsrQ"/>
    <property type="match status" value="1"/>
</dbReference>
<evidence type="ECO:0000256" key="3">
    <source>
        <dbReference type="ARBA" id="ARBA00022692"/>
    </source>
</evidence>
<keyword evidence="5 7" id="KW-0408">Iron</keyword>
<dbReference type="PANTHER" id="PTHR36964:SF1">
    <property type="entry name" value="PROTEIN-METHIONINE-SULFOXIDE REDUCTASE HEME-BINDING SUBUNIT MSRQ"/>
    <property type="match status" value="1"/>
</dbReference>
<dbReference type="GO" id="GO:0010181">
    <property type="term" value="F:FMN binding"/>
    <property type="evidence" value="ECO:0007669"/>
    <property type="project" value="UniProtKB-UniRule"/>
</dbReference>
<comment type="subcellular location">
    <subcellularLocation>
        <location evidence="7">Cell membrane</location>
        <topology evidence="7">Multi-pass membrane protein</topology>
    </subcellularLocation>
    <subcellularLocation>
        <location evidence="1">Membrane</location>
        <topology evidence="1">Multi-pass membrane protein</topology>
    </subcellularLocation>
</comment>
<keyword evidence="7" id="KW-0288">FMN</keyword>
<organism evidence="9 10">
    <name type="scientific">Roseicyclus persicicus</name>
    <dbReference type="NCBI Taxonomy" id="2650661"/>
    <lineage>
        <taxon>Bacteria</taxon>
        <taxon>Pseudomonadati</taxon>
        <taxon>Pseudomonadota</taxon>
        <taxon>Alphaproteobacteria</taxon>
        <taxon>Rhodobacterales</taxon>
        <taxon>Roseobacteraceae</taxon>
        <taxon>Roseicyclus</taxon>
    </lineage>
</organism>
<keyword evidence="2 7" id="KW-0813">Transport</keyword>
<dbReference type="GO" id="GO:0046872">
    <property type="term" value="F:metal ion binding"/>
    <property type="evidence" value="ECO:0007669"/>
    <property type="project" value="UniProtKB-KW"/>
</dbReference>
<keyword evidence="7" id="KW-0479">Metal-binding</keyword>
<keyword evidence="6 7" id="KW-0472">Membrane</keyword>
<feature type="transmembrane region" description="Helical" evidence="7">
    <location>
        <begin position="131"/>
        <end position="150"/>
    </location>
</feature>
<reference evidence="9 10" key="1">
    <citation type="submission" date="2020-04" db="EMBL/GenBank/DDBJ databases">
        <authorList>
            <person name="Yoon J."/>
        </authorList>
    </citation>
    <scope>NUCLEOTIDE SEQUENCE [LARGE SCALE GENOMIC DNA]</scope>
    <source>
        <strain evidence="9 10">KMU-115</strain>
    </source>
</reference>
<protein>
    <recommendedName>
        <fullName evidence="7">Protein-methionine-sulfoxide reductase heme-binding subunit MsrQ</fullName>
    </recommendedName>
    <alternativeName>
        <fullName evidence="7">Flavocytochrome MsrQ</fullName>
    </alternativeName>
</protein>
<dbReference type="GO" id="GO:0005886">
    <property type="term" value="C:plasma membrane"/>
    <property type="evidence" value="ECO:0007669"/>
    <property type="project" value="UniProtKB-SubCell"/>
</dbReference>
<comment type="cofactor">
    <cofactor evidence="7">
        <name>heme b</name>
        <dbReference type="ChEBI" id="CHEBI:60344"/>
    </cofactor>
    <text evidence="7">Binds 1 heme b (iron(II)-protoporphyrin IX) group per subunit.</text>
</comment>
<feature type="domain" description="Ferric oxidoreductase" evidence="8">
    <location>
        <begin position="64"/>
        <end position="173"/>
    </location>
</feature>
<dbReference type="EMBL" id="JAAZQQ010000003">
    <property type="protein sequence ID" value="NKX45273.1"/>
    <property type="molecule type" value="Genomic_DNA"/>
</dbReference>
<comment type="function">
    <text evidence="7">Part of the MsrPQ system that repairs oxidized periplasmic proteins containing methionine sulfoxide residues (Met-O), using respiratory chain electrons. Thus protects these proteins from oxidative-stress damage caused by reactive species of oxygen and chlorine generated by the host defense mechanisms. MsrPQ is essential for the maintenance of envelope integrity under bleach stress, rescuing a wide series of structurally unrelated periplasmic proteins from methionine oxidation. MsrQ provides electrons for reduction to the reductase catalytic subunit MsrP, using the quinone pool of the respiratory chain.</text>
</comment>
<keyword evidence="4 7" id="KW-1133">Transmembrane helix</keyword>
<evidence type="ECO:0000256" key="6">
    <source>
        <dbReference type="ARBA" id="ARBA00023136"/>
    </source>
</evidence>
<keyword evidence="7" id="KW-0249">Electron transport</keyword>
<evidence type="ECO:0000256" key="1">
    <source>
        <dbReference type="ARBA" id="ARBA00004141"/>
    </source>
</evidence>
<accession>A0A7X6GZM6</accession>
<evidence type="ECO:0000313" key="10">
    <source>
        <dbReference type="Proteomes" id="UP000526408"/>
    </source>
</evidence>
<feature type="transmembrane region" description="Helical" evidence="7">
    <location>
        <begin position="162"/>
        <end position="180"/>
    </location>
</feature>
<evidence type="ECO:0000256" key="2">
    <source>
        <dbReference type="ARBA" id="ARBA00022448"/>
    </source>
</evidence>
<dbReference type="GO" id="GO:0030091">
    <property type="term" value="P:protein repair"/>
    <property type="evidence" value="ECO:0007669"/>
    <property type="project" value="UniProtKB-UniRule"/>
</dbReference>
<dbReference type="NCBIfam" id="NF003833">
    <property type="entry name" value="PRK05419.1-5"/>
    <property type="match status" value="1"/>
</dbReference>
<comment type="cofactor">
    <cofactor evidence="7">
        <name>FMN</name>
        <dbReference type="ChEBI" id="CHEBI:58210"/>
    </cofactor>
    <text evidence="7">Binds 1 FMN per subunit.</text>
</comment>
<keyword evidence="7" id="KW-0285">Flavoprotein</keyword>
<evidence type="ECO:0000256" key="5">
    <source>
        <dbReference type="ARBA" id="ARBA00023004"/>
    </source>
</evidence>